<sequence>MNHSSDHEREWQLQEQALQAERSGAGAADSVRLQQYRLLARALAEPMAVGLAPDFAREIARRAERERLLDGQIERRMLAISLGLFGLIGLICLMAQGPLWLGRLFDLLPALSGLGGDWSLLALACLAAVYLPGLLSSHSLRLQAGQS</sequence>
<protein>
    <submittedName>
        <fullName evidence="2">Uncharacterized protein</fullName>
    </submittedName>
</protein>
<evidence type="ECO:0000313" key="2">
    <source>
        <dbReference type="EMBL" id="TDR46504.1"/>
    </source>
</evidence>
<keyword evidence="1" id="KW-0472">Membrane</keyword>
<dbReference type="RefSeq" id="WP_133817644.1">
    <property type="nucleotide sequence ID" value="NZ_SNZH01000003.1"/>
</dbReference>
<comment type="caution">
    <text evidence="2">The sequence shown here is derived from an EMBL/GenBank/DDBJ whole genome shotgun (WGS) entry which is preliminary data.</text>
</comment>
<organism evidence="2 3">
    <name type="scientific">Tahibacter aquaticus</name>
    <dbReference type="NCBI Taxonomy" id="520092"/>
    <lineage>
        <taxon>Bacteria</taxon>
        <taxon>Pseudomonadati</taxon>
        <taxon>Pseudomonadota</taxon>
        <taxon>Gammaproteobacteria</taxon>
        <taxon>Lysobacterales</taxon>
        <taxon>Rhodanobacteraceae</taxon>
        <taxon>Tahibacter</taxon>
    </lineage>
</organism>
<dbReference type="Proteomes" id="UP000295293">
    <property type="component" value="Unassembled WGS sequence"/>
</dbReference>
<dbReference type="EMBL" id="SNZH01000003">
    <property type="protein sequence ID" value="TDR46504.1"/>
    <property type="molecule type" value="Genomic_DNA"/>
</dbReference>
<keyword evidence="3" id="KW-1185">Reference proteome</keyword>
<name>A0A4R6Z4H1_9GAMM</name>
<dbReference type="AlphaFoldDB" id="A0A4R6Z4H1"/>
<evidence type="ECO:0000256" key="1">
    <source>
        <dbReference type="SAM" id="Phobius"/>
    </source>
</evidence>
<proteinExistence type="predicted"/>
<reference evidence="2 3" key="1">
    <citation type="submission" date="2019-03" db="EMBL/GenBank/DDBJ databases">
        <title>Genomic Encyclopedia of Type Strains, Phase IV (KMG-IV): sequencing the most valuable type-strain genomes for metagenomic binning, comparative biology and taxonomic classification.</title>
        <authorList>
            <person name="Goeker M."/>
        </authorList>
    </citation>
    <scope>NUCLEOTIDE SEQUENCE [LARGE SCALE GENOMIC DNA]</scope>
    <source>
        <strain evidence="2 3">DSM 21667</strain>
    </source>
</reference>
<accession>A0A4R6Z4H1</accession>
<feature type="transmembrane region" description="Helical" evidence="1">
    <location>
        <begin position="118"/>
        <end position="135"/>
    </location>
</feature>
<keyword evidence="1" id="KW-1133">Transmembrane helix</keyword>
<keyword evidence="1" id="KW-0812">Transmembrane</keyword>
<evidence type="ECO:0000313" key="3">
    <source>
        <dbReference type="Proteomes" id="UP000295293"/>
    </source>
</evidence>
<gene>
    <name evidence="2" type="ORF">DFR29_10335</name>
</gene>
<feature type="transmembrane region" description="Helical" evidence="1">
    <location>
        <begin position="77"/>
        <end position="98"/>
    </location>
</feature>